<proteinExistence type="predicted"/>
<protein>
    <submittedName>
        <fullName evidence="1">UbiA prenyltransferase</fullName>
    </submittedName>
</protein>
<sequence length="181" mass="20025">MGDAVSDIPLAVDMDGTLILSDMSRISFSRVIARRPWVLPGLILKEITGRRAQWKRDLAERLVFDPAELDYHETFLDWITGESARGRTLVLATASDRIVAERVAAHVGLFSDVMASDVTYNLRGRRKAEALVSRFGEGGFGYAGNSHHDLTVWERAGQVVVVNPEKGLLDKLDDGADIVFE</sequence>
<dbReference type="AlphaFoldDB" id="A0A075FMC2"/>
<dbReference type="EMBL" id="KF900315">
    <property type="protein sequence ID" value="AIE90641.1"/>
    <property type="molecule type" value="Genomic_DNA"/>
</dbReference>
<dbReference type="GO" id="GO:0016740">
    <property type="term" value="F:transferase activity"/>
    <property type="evidence" value="ECO:0007669"/>
    <property type="project" value="UniProtKB-KW"/>
</dbReference>
<keyword evidence="1" id="KW-0808">Transferase</keyword>
<dbReference type="Gene3D" id="3.40.50.1000">
    <property type="entry name" value="HAD superfamily/HAD-like"/>
    <property type="match status" value="1"/>
</dbReference>
<dbReference type="InterPro" id="IPR036412">
    <property type="entry name" value="HAD-like_sf"/>
</dbReference>
<organism evidence="1">
    <name type="scientific">uncultured marine group II/III euryarchaeote AD1000_04_H03</name>
    <dbReference type="NCBI Taxonomy" id="1457707"/>
    <lineage>
        <taxon>Archaea</taxon>
        <taxon>Methanobacteriati</taxon>
        <taxon>Methanobacteriota</taxon>
        <taxon>environmental samples</taxon>
    </lineage>
</organism>
<dbReference type="SUPFAM" id="SSF56784">
    <property type="entry name" value="HAD-like"/>
    <property type="match status" value="1"/>
</dbReference>
<name>A0A075FMC2_9EURY</name>
<accession>A0A075FMC2</accession>
<reference evidence="1" key="1">
    <citation type="journal article" date="2014" name="Genome Biol. Evol.">
        <title>Pangenome evidence for extensive interdomain horizontal transfer affecting lineage core and shell genes in uncultured planktonic thaumarchaeota and euryarchaeota.</title>
        <authorList>
            <person name="Deschamps P."/>
            <person name="Zivanovic Y."/>
            <person name="Moreira D."/>
            <person name="Rodriguez-Valera F."/>
            <person name="Lopez-Garcia P."/>
        </authorList>
    </citation>
    <scope>NUCLEOTIDE SEQUENCE</scope>
</reference>
<dbReference type="Pfam" id="PF12710">
    <property type="entry name" value="HAD"/>
    <property type="match status" value="1"/>
</dbReference>
<dbReference type="InterPro" id="IPR023214">
    <property type="entry name" value="HAD_sf"/>
</dbReference>
<evidence type="ECO:0000313" key="1">
    <source>
        <dbReference type="EMBL" id="AIE90641.1"/>
    </source>
</evidence>